<protein>
    <submittedName>
        <fullName evidence="1">Uncharacterized protein</fullName>
    </submittedName>
</protein>
<comment type="caution">
    <text evidence="1">The sequence shown here is derived from an EMBL/GenBank/DDBJ whole genome shotgun (WGS) entry which is preliminary data.</text>
</comment>
<evidence type="ECO:0000313" key="2">
    <source>
        <dbReference type="Proteomes" id="UP001595377"/>
    </source>
</evidence>
<reference evidence="2" key="1">
    <citation type="journal article" date="2019" name="Int. J. Syst. Evol. Microbiol.">
        <title>The Global Catalogue of Microorganisms (GCM) 10K type strain sequencing project: providing services to taxonomists for standard genome sequencing and annotation.</title>
        <authorList>
            <consortium name="The Broad Institute Genomics Platform"/>
            <consortium name="The Broad Institute Genome Sequencing Center for Infectious Disease"/>
            <person name="Wu L."/>
            <person name="Ma J."/>
        </authorList>
    </citation>
    <scope>NUCLEOTIDE SEQUENCE [LARGE SCALE GENOMIC DNA]</scope>
    <source>
        <strain evidence="2">KCTC 52677</strain>
    </source>
</reference>
<accession>A0ABV7DIY5</accession>
<keyword evidence="2" id="KW-1185">Reference proteome</keyword>
<name>A0ABV7DIY5_9HYPH</name>
<evidence type="ECO:0000313" key="1">
    <source>
        <dbReference type="EMBL" id="MFC3074922.1"/>
    </source>
</evidence>
<gene>
    <name evidence="1" type="ORF">ACFOHH_17565</name>
</gene>
<dbReference type="EMBL" id="JBHRSP010000029">
    <property type="protein sequence ID" value="MFC3074922.1"/>
    <property type="molecule type" value="Genomic_DNA"/>
</dbReference>
<proteinExistence type="predicted"/>
<dbReference type="RefSeq" id="WP_257315586.1">
    <property type="nucleotide sequence ID" value="NZ_JANFDG010000013.1"/>
</dbReference>
<dbReference type="Proteomes" id="UP001595377">
    <property type="component" value="Unassembled WGS sequence"/>
</dbReference>
<sequence length="119" mass="12863">MPQNPVRFTYATRPVEALAFVWPGSSDLSPEEIAAIQALSEQYDVLIRADAASGNLKLQGSNGNWSAAPGDIVVIRHDTYEIFVSYDLFHAKYAKAASELGDGIPLARPEAPADDEEDA</sequence>
<organism evidence="1 2">
    <name type="scientific">Shinella pollutisoli</name>
    <dbReference type="NCBI Taxonomy" id="2250594"/>
    <lineage>
        <taxon>Bacteria</taxon>
        <taxon>Pseudomonadati</taxon>
        <taxon>Pseudomonadota</taxon>
        <taxon>Alphaproteobacteria</taxon>
        <taxon>Hyphomicrobiales</taxon>
        <taxon>Rhizobiaceae</taxon>
        <taxon>Shinella</taxon>
    </lineage>
</organism>